<gene>
    <name evidence="5" type="ORF">MNBD_ACTINO01-2280</name>
</gene>
<keyword evidence="1" id="KW-0694">RNA-binding</keyword>
<keyword evidence="5" id="KW-0489">Methyltransferase</keyword>
<name>A0A3B0SY93_9ZZZZ</name>
<evidence type="ECO:0000256" key="1">
    <source>
        <dbReference type="ARBA" id="ARBA00022884"/>
    </source>
</evidence>
<reference evidence="5" key="1">
    <citation type="submission" date="2018-06" db="EMBL/GenBank/DDBJ databases">
        <authorList>
            <person name="Zhirakovskaya E."/>
        </authorList>
    </citation>
    <scope>NUCLEOTIDE SEQUENCE</scope>
</reference>
<dbReference type="GO" id="GO:0008168">
    <property type="term" value="F:methyltransferase activity"/>
    <property type="evidence" value="ECO:0007669"/>
    <property type="project" value="UniProtKB-KW"/>
</dbReference>
<dbReference type="GO" id="GO:0032259">
    <property type="term" value="P:methylation"/>
    <property type="evidence" value="ECO:0007669"/>
    <property type="project" value="UniProtKB-KW"/>
</dbReference>
<dbReference type="NCBIfam" id="TIGR00478">
    <property type="entry name" value="tly"/>
    <property type="match status" value="1"/>
</dbReference>
<dbReference type="Pfam" id="PF01479">
    <property type="entry name" value="S4"/>
    <property type="match status" value="1"/>
</dbReference>
<accession>A0A3B0SY93</accession>
<organism evidence="5">
    <name type="scientific">hydrothermal vent metagenome</name>
    <dbReference type="NCBI Taxonomy" id="652676"/>
    <lineage>
        <taxon>unclassified sequences</taxon>
        <taxon>metagenomes</taxon>
        <taxon>ecological metagenomes</taxon>
    </lineage>
</organism>
<protein>
    <submittedName>
        <fullName evidence="5">RNA binding methyltransferase FtsJ like</fullName>
    </submittedName>
</protein>
<dbReference type="InterPro" id="IPR047048">
    <property type="entry name" value="TlyA"/>
</dbReference>
<dbReference type="Gene3D" id="3.10.290.10">
    <property type="entry name" value="RNA-binding S4 domain"/>
    <property type="match status" value="1"/>
</dbReference>
<dbReference type="Pfam" id="PF01728">
    <property type="entry name" value="FtsJ"/>
    <property type="match status" value="1"/>
</dbReference>
<dbReference type="CDD" id="cd02440">
    <property type="entry name" value="AdoMet_MTases"/>
    <property type="match status" value="1"/>
</dbReference>
<dbReference type="CDD" id="cd00165">
    <property type="entry name" value="S4"/>
    <property type="match status" value="1"/>
</dbReference>
<sequence length="251" mass="26832">MRRKLVESRTEAQRAIGDGRVRVNANAAPKASTLVSPQDDVHLTAPPQQFVGRAGRKLDAALDAFPITVDSRRAIDVGASTGGFTDCLLQRGAASVVALDVGYGQLHWRIRNDPAVTVIERTNIRHADRETIGAPFDLIVADLSFISLRTVASMLEALGTENADWVLLIKPQFEAGKGNVGKGGIVRDSNVRYDVVHDVVEHFATIGLGCNGIITSPITGASGNTEYVAWFTRGTGTVDADQIATMTRGPD</sequence>
<evidence type="ECO:0000259" key="3">
    <source>
        <dbReference type="Pfam" id="PF01479"/>
    </source>
</evidence>
<dbReference type="PIRSF" id="PIRSF005578">
    <property type="entry name" value="TlyA"/>
    <property type="match status" value="1"/>
</dbReference>
<dbReference type="InterPro" id="IPR002877">
    <property type="entry name" value="RNA_MeTrfase_FtsJ_dom"/>
</dbReference>
<feature type="domain" description="RNA-binding S4" evidence="3">
    <location>
        <begin position="2"/>
        <end position="41"/>
    </location>
</feature>
<feature type="domain" description="Ribosomal RNA methyltransferase FtsJ" evidence="4">
    <location>
        <begin position="50"/>
        <end position="231"/>
    </location>
</feature>
<keyword evidence="5" id="KW-0808">Transferase</keyword>
<dbReference type="InterPro" id="IPR002942">
    <property type="entry name" value="S4_RNA-bd"/>
</dbReference>
<dbReference type="PANTHER" id="PTHR32319:SF0">
    <property type="entry name" value="BACTERIAL HEMOLYSIN-LIKE PROTEIN"/>
    <property type="match status" value="1"/>
</dbReference>
<dbReference type="InterPro" id="IPR029063">
    <property type="entry name" value="SAM-dependent_MTases_sf"/>
</dbReference>
<proteinExistence type="inferred from homology"/>
<evidence type="ECO:0000313" key="5">
    <source>
        <dbReference type="EMBL" id="VAW07182.1"/>
    </source>
</evidence>
<comment type="similarity">
    <text evidence="2">Belongs to the TlyA family.</text>
</comment>
<dbReference type="PROSITE" id="PS50889">
    <property type="entry name" value="S4"/>
    <property type="match status" value="1"/>
</dbReference>
<feature type="non-terminal residue" evidence="5">
    <location>
        <position position="251"/>
    </location>
</feature>
<dbReference type="InterPro" id="IPR004538">
    <property type="entry name" value="Hemolysin_A/TlyA"/>
</dbReference>
<dbReference type="AlphaFoldDB" id="A0A3B0SY93"/>
<dbReference type="SUPFAM" id="SSF53335">
    <property type="entry name" value="S-adenosyl-L-methionine-dependent methyltransferases"/>
    <property type="match status" value="1"/>
</dbReference>
<dbReference type="PANTHER" id="PTHR32319">
    <property type="entry name" value="BACTERIAL HEMOLYSIN-LIKE PROTEIN"/>
    <property type="match status" value="1"/>
</dbReference>
<dbReference type="Gene3D" id="3.40.50.150">
    <property type="entry name" value="Vaccinia Virus protein VP39"/>
    <property type="match status" value="1"/>
</dbReference>
<dbReference type="SUPFAM" id="SSF55174">
    <property type="entry name" value="Alpha-L RNA-binding motif"/>
    <property type="match status" value="1"/>
</dbReference>
<dbReference type="InterPro" id="IPR036986">
    <property type="entry name" value="S4_RNA-bd_sf"/>
</dbReference>
<dbReference type="GO" id="GO:0003723">
    <property type="term" value="F:RNA binding"/>
    <property type="evidence" value="ECO:0007669"/>
    <property type="project" value="UniProtKB-KW"/>
</dbReference>
<evidence type="ECO:0000256" key="2">
    <source>
        <dbReference type="ARBA" id="ARBA00029460"/>
    </source>
</evidence>
<dbReference type="EMBL" id="UOEI01000510">
    <property type="protein sequence ID" value="VAW07182.1"/>
    <property type="molecule type" value="Genomic_DNA"/>
</dbReference>
<evidence type="ECO:0000259" key="4">
    <source>
        <dbReference type="Pfam" id="PF01728"/>
    </source>
</evidence>